<evidence type="ECO:0000256" key="1">
    <source>
        <dbReference type="ARBA" id="ARBA00004123"/>
    </source>
</evidence>
<dbReference type="InterPro" id="IPR012923">
    <property type="entry name" value="Csm3"/>
</dbReference>
<evidence type="ECO:0000313" key="10">
    <source>
        <dbReference type="EMBL" id="KAJ4848763.1"/>
    </source>
</evidence>
<dbReference type="InterPro" id="IPR001878">
    <property type="entry name" value="Znf_CCHC"/>
</dbReference>
<feature type="non-terminal residue" evidence="10">
    <location>
        <position position="1"/>
    </location>
</feature>
<dbReference type="GO" id="GO:0006974">
    <property type="term" value="P:DNA damage response"/>
    <property type="evidence" value="ECO:0007669"/>
    <property type="project" value="UniProtKB-KW"/>
</dbReference>
<dbReference type="PROSITE" id="PS50158">
    <property type="entry name" value="ZF_CCHC"/>
    <property type="match status" value="1"/>
</dbReference>
<dbReference type="EMBL" id="JAKUCV010000809">
    <property type="protein sequence ID" value="KAJ4848763.1"/>
    <property type="molecule type" value="Genomic_DNA"/>
</dbReference>
<comment type="similarity">
    <text evidence="2 7">Belongs to the CSM3 family.</text>
</comment>
<feature type="region of interest" description="Disordered" evidence="8">
    <location>
        <begin position="196"/>
        <end position="230"/>
    </location>
</feature>
<dbReference type="GO" id="GO:0008270">
    <property type="term" value="F:zinc ion binding"/>
    <property type="evidence" value="ECO:0007669"/>
    <property type="project" value="UniProtKB-KW"/>
</dbReference>
<evidence type="ECO:0000256" key="3">
    <source>
        <dbReference type="ARBA" id="ARBA00022763"/>
    </source>
</evidence>
<keyword evidence="5 7" id="KW-0131">Cell cycle</keyword>
<feature type="compositionally biased region" description="Low complexity" evidence="8">
    <location>
        <begin position="83"/>
        <end position="95"/>
    </location>
</feature>
<dbReference type="GO" id="GO:0031298">
    <property type="term" value="C:replication fork protection complex"/>
    <property type="evidence" value="ECO:0007669"/>
    <property type="project" value="TreeGrafter"/>
</dbReference>
<dbReference type="AlphaFoldDB" id="A0A9Q0GEJ6"/>
<feature type="compositionally biased region" description="Basic and acidic residues" evidence="8">
    <location>
        <begin position="9"/>
        <end position="28"/>
    </location>
</feature>
<dbReference type="Gene3D" id="4.10.60.10">
    <property type="entry name" value="Zinc finger, CCHC-type"/>
    <property type="match status" value="1"/>
</dbReference>
<dbReference type="Pfam" id="PF07962">
    <property type="entry name" value="Swi3"/>
    <property type="match status" value="1"/>
</dbReference>
<dbReference type="SUPFAM" id="SSF57756">
    <property type="entry name" value="Retrovirus zinc finger-like domains"/>
    <property type="match status" value="1"/>
</dbReference>
<protein>
    <recommendedName>
        <fullName evidence="9">CCHC-type domain-containing protein</fullName>
    </recommendedName>
</protein>
<feature type="compositionally biased region" description="Polar residues" evidence="8">
    <location>
        <begin position="266"/>
        <end position="286"/>
    </location>
</feature>
<dbReference type="SMART" id="SM00343">
    <property type="entry name" value="ZnF_C2HC"/>
    <property type="match status" value="1"/>
</dbReference>
<name>A0A9Q0GEJ6_9ROSI</name>
<dbReference type="GO" id="GO:0031297">
    <property type="term" value="P:replication fork processing"/>
    <property type="evidence" value="ECO:0007669"/>
    <property type="project" value="UniProtKB-UniRule"/>
</dbReference>
<dbReference type="Pfam" id="PF00098">
    <property type="entry name" value="zf-CCHC"/>
    <property type="match status" value="1"/>
</dbReference>
<dbReference type="PANTHER" id="PTHR13220:SF11">
    <property type="entry name" value="TIMELESS-INTERACTING PROTEIN"/>
    <property type="match status" value="1"/>
</dbReference>
<evidence type="ECO:0000313" key="11">
    <source>
        <dbReference type="Proteomes" id="UP001141552"/>
    </source>
</evidence>
<keyword evidence="6" id="KW-0479">Metal-binding</keyword>
<evidence type="ECO:0000256" key="4">
    <source>
        <dbReference type="ARBA" id="ARBA00023242"/>
    </source>
</evidence>
<feature type="domain" description="CCHC-type" evidence="9">
    <location>
        <begin position="35"/>
        <end position="50"/>
    </location>
</feature>
<comment type="subcellular location">
    <subcellularLocation>
        <location evidence="1 7">Nucleus</location>
    </subcellularLocation>
</comment>
<dbReference type="PANTHER" id="PTHR13220">
    <property type="entry name" value="TIMELESS INTERACTING-RELATED"/>
    <property type="match status" value="1"/>
</dbReference>
<evidence type="ECO:0000256" key="7">
    <source>
        <dbReference type="RuleBase" id="RU366049"/>
    </source>
</evidence>
<dbReference type="InterPro" id="IPR040038">
    <property type="entry name" value="TIPIN/Csm3/Swi3"/>
</dbReference>
<gene>
    <name evidence="10" type="ORF">Tsubulata_038708</name>
</gene>
<keyword evidence="6" id="KW-0863">Zinc-finger</keyword>
<evidence type="ECO:0000256" key="8">
    <source>
        <dbReference type="SAM" id="MobiDB-lite"/>
    </source>
</evidence>
<feature type="compositionally biased region" description="Basic residues" evidence="8">
    <location>
        <begin position="102"/>
        <end position="111"/>
    </location>
</feature>
<dbReference type="Proteomes" id="UP001141552">
    <property type="component" value="Unassembled WGS sequence"/>
</dbReference>
<organism evidence="10 11">
    <name type="scientific">Turnera subulata</name>
    <dbReference type="NCBI Taxonomy" id="218843"/>
    <lineage>
        <taxon>Eukaryota</taxon>
        <taxon>Viridiplantae</taxon>
        <taxon>Streptophyta</taxon>
        <taxon>Embryophyta</taxon>
        <taxon>Tracheophyta</taxon>
        <taxon>Spermatophyta</taxon>
        <taxon>Magnoliopsida</taxon>
        <taxon>eudicotyledons</taxon>
        <taxon>Gunneridae</taxon>
        <taxon>Pentapetalae</taxon>
        <taxon>rosids</taxon>
        <taxon>fabids</taxon>
        <taxon>Malpighiales</taxon>
        <taxon>Passifloraceae</taxon>
        <taxon>Turnera</taxon>
    </lineage>
</organism>
<dbReference type="GO" id="GO:0000076">
    <property type="term" value="P:DNA replication checkpoint signaling"/>
    <property type="evidence" value="ECO:0007669"/>
    <property type="project" value="UniProtKB-UniRule"/>
</dbReference>
<sequence length="317" mass="35157">GGRQTKIIGKGEAEASRGGEREGREMEKSSVPTGCYKCGRPGHWSRDCPDDTETGNKNPKTQNHNPIGNPPNPVARTPVGLGNNSNSYSNNRSGSIPPPKEKPKKIPRKRPKLTPDILLADDHGLPFILRHFPRHFKYRGSSHVVSDLGNLIGLYSEWHSRLLPYYSFPQFIHKVEQVAATKRVKMCIRGLRERVASGGDPAKPLESETDFAAPNVDPDHSTGGEVLNSQGHHREEDPFLENHDAEVQEDMLHEVYHRATDEPSLNPCSSAELQKQNNGTSSSSDVLITEEQRARMEANKQKALERAAARARSLQST</sequence>
<dbReference type="GO" id="GO:0043111">
    <property type="term" value="P:replication fork arrest"/>
    <property type="evidence" value="ECO:0007669"/>
    <property type="project" value="TreeGrafter"/>
</dbReference>
<dbReference type="GO" id="GO:0003677">
    <property type="term" value="F:DNA binding"/>
    <property type="evidence" value="ECO:0007669"/>
    <property type="project" value="TreeGrafter"/>
</dbReference>
<keyword evidence="4 7" id="KW-0539">Nucleus</keyword>
<feature type="region of interest" description="Disordered" evidence="8">
    <location>
        <begin position="260"/>
        <end position="317"/>
    </location>
</feature>
<dbReference type="InterPro" id="IPR036875">
    <property type="entry name" value="Znf_CCHC_sf"/>
</dbReference>
<proteinExistence type="inferred from homology"/>
<reference evidence="10" key="1">
    <citation type="submission" date="2022-02" db="EMBL/GenBank/DDBJ databases">
        <authorList>
            <person name="Henning P.M."/>
            <person name="McCubbin A.G."/>
            <person name="Shore J.S."/>
        </authorList>
    </citation>
    <scope>NUCLEOTIDE SEQUENCE</scope>
    <source>
        <strain evidence="10">F60SS</strain>
        <tissue evidence="10">Leaves</tissue>
    </source>
</reference>
<feature type="compositionally biased region" description="Basic and acidic residues" evidence="8">
    <location>
        <begin position="290"/>
        <end position="308"/>
    </location>
</feature>
<evidence type="ECO:0000256" key="5">
    <source>
        <dbReference type="ARBA" id="ARBA00023306"/>
    </source>
</evidence>
<feature type="compositionally biased region" description="Polar residues" evidence="8">
    <location>
        <begin position="55"/>
        <end position="66"/>
    </location>
</feature>
<evidence type="ECO:0000256" key="6">
    <source>
        <dbReference type="PROSITE-ProRule" id="PRU00047"/>
    </source>
</evidence>
<comment type="caution">
    <text evidence="10">The sequence shown here is derived from an EMBL/GenBank/DDBJ whole genome shotgun (WGS) entry which is preliminary data.</text>
</comment>
<evidence type="ECO:0000259" key="9">
    <source>
        <dbReference type="PROSITE" id="PS50158"/>
    </source>
</evidence>
<comment type="function">
    <text evidence="7">Plays an important role in the control of DNA replication and the maintenance of replication fork stability.</text>
</comment>
<feature type="region of interest" description="Disordered" evidence="8">
    <location>
        <begin position="1"/>
        <end position="111"/>
    </location>
</feature>
<accession>A0A9Q0GEJ6</accession>
<dbReference type="OrthoDB" id="437078at2759"/>
<keyword evidence="6" id="KW-0862">Zinc</keyword>
<reference evidence="10" key="2">
    <citation type="journal article" date="2023" name="Plants (Basel)">
        <title>Annotation of the Turnera subulata (Passifloraceae) Draft Genome Reveals the S-Locus Evolved after the Divergence of Turneroideae from Passifloroideae in a Stepwise Manner.</title>
        <authorList>
            <person name="Henning P.M."/>
            <person name="Roalson E.H."/>
            <person name="Mir W."/>
            <person name="McCubbin A.G."/>
            <person name="Shore J.S."/>
        </authorList>
    </citation>
    <scope>NUCLEOTIDE SEQUENCE</scope>
    <source>
        <strain evidence="10">F60SS</strain>
    </source>
</reference>
<keyword evidence="11" id="KW-1185">Reference proteome</keyword>
<evidence type="ECO:0000256" key="2">
    <source>
        <dbReference type="ARBA" id="ARBA00006075"/>
    </source>
</evidence>
<keyword evidence="3 7" id="KW-0227">DNA damage</keyword>